<comment type="caution">
    <text evidence="1">The sequence shown here is derived from an EMBL/GenBank/DDBJ whole genome shotgun (WGS) entry which is preliminary data.</text>
</comment>
<reference evidence="1" key="1">
    <citation type="submission" date="2019-08" db="EMBL/GenBank/DDBJ databases">
        <title>The genome of the North American firefly Photinus pyralis.</title>
        <authorList>
            <consortium name="Photinus pyralis genome working group"/>
            <person name="Fallon T.R."/>
            <person name="Sander Lower S.E."/>
            <person name="Weng J.-K."/>
        </authorList>
    </citation>
    <scope>NUCLEOTIDE SEQUENCE</scope>
    <source>
        <strain evidence="1">TRF0915ILg1</strain>
        <tissue evidence="1">Whole body</tissue>
    </source>
</reference>
<dbReference type="Proteomes" id="UP000801492">
    <property type="component" value="Unassembled WGS sequence"/>
</dbReference>
<name>A0A8K0CL95_IGNLU</name>
<evidence type="ECO:0000313" key="2">
    <source>
        <dbReference type="Proteomes" id="UP000801492"/>
    </source>
</evidence>
<evidence type="ECO:0000313" key="1">
    <source>
        <dbReference type="EMBL" id="KAF2889385.1"/>
    </source>
</evidence>
<keyword evidence="2" id="KW-1185">Reference proteome</keyword>
<dbReference type="OrthoDB" id="7489787at2759"/>
<proteinExistence type="predicted"/>
<dbReference type="EMBL" id="VTPC01067436">
    <property type="protein sequence ID" value="KAF2889385.1"/>
    <property type="molecule type" value="Genomic_DNA"/>
</dbReference>
<protein>
    <submittedName>
        <fullName evidence="1">Uncharacterized protein</fullName>
    </submittedName>
</protein>
<accession>A0A8K0CL95</accession>
<organism evidence="1 2">
    <name type="scientific">Ignelater luminosus</name>
    <name type="common">Cucubano</name>
    <name type="synonym">Pyrophorus luminosus</name>
    <dbReference type="NCBI Taxonomy" id="2038154"/>
    <lineage>
        <taxon>Eukaryota</taxon>
        <taxon>Metazoa</taxon>
        <taxon>Ecdysozoa</taxon>
        <taxon>Arthropoda</taxon>
        <taxon>Hexapoda</taxon>
        <taxon>Insecta</taxon>
        <taxon>Pterygota</taxon>
        <taxon>Neoptera</taxon>
        <taxon>Endopterygota</taxon>
        <taxon>Coleoptera</taxon>
        <taxon>Polyphaga</taxon>
        <taxon>Elateriformia</taxon>
        <taxon>Elateroidea</taxon>
        <taxon>Elateridae</taxon>
        <taxon>Agrypninae</taxon>
        <taxon>Pyrophorini</taxon>
        <taxon>Ignelater</taxon>
    </lineage>
</organism>
<dbReference type="AlphaFoldDB" id="A0A8K0CL95"/>
<sequence length="82" mass="9462">MAREDWFSAFLQRSPSLSICTPELTSLTRISSFNRENVNRFFDLLKYVLDKYGFEAQDIYNMDETGVTTSQTAQRIVAQKGL</sequence>
<gene>
    <name evidence="1" type="ORF">ILUMI_16788</name>
</gene>
<feature type="non-terminal residue" evidence="1">
    <location>
        <position position="82"/>
    </location>
</feature>